<proteinExistence type="inferred from homology"/>
<dbReference type="Pfam" id="PF16136">
    <property type="entry name" value="NLS_NINJA_AFP"/>
    <property type="match status" value="1"/>
</dbReference>
<comment type="similarity">
    <text evidence="2 4">Belongs to the Ninja family.</text>
</comment>
<reference evidence="8 9" key="1">
    <citation type="journal article" date="2021" name="BMC Genomics">
        <title>Datura genome reveals duplications of psychoactive alkaloid biosynthetic genes and high mutation rate following tissue culture.</title>
        <authorList>
            <person name="Rajewski A."/>
            <person name="Carter-House D."/>
            <person name="Stajich J."/>
            <person name="Litt A."/>
        </authorList>
    </citation>
    <scope>NUCLEOTIDE SEQUENCE [LARGE SCALE GENOMIC DNA]</scope>
    <source>
        <strain evidence="8">AR-01</strain>
    </source>
</reference>
<organism evidence="8 9">
    <name type="scientific">Datura stramonium</name>
    <name type="common">Jimsonweed</name>
    <name type="synonym">Common thornapple</name>
    <dbReference type="NCBI Taxonomy" id="4076"/>
    <lineage>
        <taxon>Eukaryota</taxon>
        <taxon>Viridiplantae</taxon>
        <taxon>Streptophyta</taxon>
        <taxon>Embryophyta</taxon>
        <taxon>Tracheophyta</taxon>
        <taxon>Spermatophyta</taxon>
        <taxon>Magnoliopsida</taxon>
        <taxon>eudicotyledons</taxon>
        <taxon>Gunneridae</taxon>
        <taxon>Pentapetalae</taxon>
        <taxon>asterids</taxon>
        <taxon>lamiids</taxon>
        <taxon>Solanales</taxon>
        <taxon>Solanaceae</taxon>
        <taxon>Solanoideae</taxon>
        <taxon>Datureae</taxon>
        <taxon>Datura</taxon>
    </lineage>
</organism>
<evidence type="ECO:0000313" key="8">
    <source>
        <dbReference type="EMBL" id="MCD9639709.1"/>
    </source>
</evidence>
<dbReference type="EMBL" id="JACEIK010002977">
    <property type="protein sequence ID" value="MCD9639709.1"/>
    <property type="molecule type" value="Genomic_DNA"/>
</dbReference>
<feature type="compositionally biased region" description="Basic and acidic residues" evidence="5">
    <location>
        <begin position="1"/>
        <end position="28"/>
    </location>
</feature>
<evidence type="ECO:0000259" key="7">
    <source>
        <dbReference type="Pfam" id="PF16135"/>
    </source>
</evidence>
<dbReference type="Proteomes" id="UP000823775">
    <property type="component" value="Unassembled WGS sequence"/>
</dbReference>
<comment type="function">
    <text evidence="4">Acts as a negative regulator of abscisic acid (ABA) response.</text>
</comment>
<feature type="compositionally biased region" description="Polar residues" evidence="5">
    <location>
        <begin position="64"/>
        <end position="86"/>
    </location>
</feature>
<feature type="domain" description="Ethylene-responsive binding factor-associated repression" evidence="6">
    <location>
        <begin position="37"/>
        <end position="69"/>
    </location>
</feature>
<feature type="domain" description="Tify" evidence="7">
    <location>
        <begin position="303"/>
        <end position="336"/>
    </location>
</feature>
<accession>A0ABS8UZ55</accession>
<comment type="caution">
    <text evidence="8">The sequence shown here is derived from an EMBL/GenBank/DDBJ whole genome shotgun (WGS) entry which is preliminary data.</text>
</comment>
<name>A0ABS8UZ55_DATST</name>
<evidence type="ECO:0000256" key="1">
    <source>
        <dbReference type="ARBA" id="ARBA00004123"/>
    </source>
</evidence>
<evidence type="ECO:0000256" key="2">
    <source>
        <dbReference type="ARBA" id="ARBA00006081"/>
    </source>
</evidence>
<evidence type="ECO:0000313" key="9">
    <source>
        <dbReference type="Proteomes" id="UP000823775"/>
    </source>
</evidence>
<feature type="region of interest" description="Disordered" evidence="5">
    <location>
        <begin position="126"/>
        <end position="258"/>
    </location>
</feature>
<gene>
    <name evidence="8" type="ORF">HAX54_024415</name>
</gene>
<protein>
    <recommendedName>
        <fullName evidence="4">Ninja-family protein</fullName>
    </recommendedName>
    <alternativeName>
        <fullName evidence="4">ABI-binding protein</fullName>
    </alternativeName>
</protein>
<dbReference type="Pfam" id="PF16135">
    <property type="entry name" value="TDBD"/>
    <property type="match status" value="1"/>
</dbReference>
<dbReference type="InterPro" id="IPR031307">
    <property type="entry name" value="Ninja_fam"/>
</dbReference>
<evidence type="ECO:0000256" key="4">
    <source>
        <dbReference type="RuleBase" id="RU369029"/>
    </source>
</evidence>
<keyword evidence="3 4" id="KW-0539">Nucleus</keyword>
<feature type="region of interest" description="Disordered" evidence="5">
    <location>
        <begin position="64"/>
        <end position="106"/>
    </location>
</feature>
<sequence>MEKAEENKGKECVSSDPSEKFMNERNQELDENVEGGDDVELSLGLSLNGRFGVDPNRPKLLNRSSSVTNFVLPGDNSNGSGSQSPLPRTCSLPAETEEEWRKGEDVQSLRCLEAMKKRLEKMKNVRVVQENEASSEKCGNPLLSSGGSQGSVSSGTTESESQQPPLQVFIAGPRGSVEAKSPDRGQSPKRFIAGPRRSVEADASASGQSPKRKQKPVATAPEAKRRQKPVATAPETKRRQKSVATGREMSKGKSVVSGTVGNGAEEMFRNFMLNMPCVSTRGDGPNGKKIEGFLYGYKKKEDVKIVCVCHGNFLSPAEFVKHAGGGDVENPLRHIVIHPSLV</sequence>
<dbReference type="InterPro" id="IPR032308">
    <property type="entry name" value="TDBD"/>
</dbReference>
<keyword evidence="9" id="KW-1185">Reference proteome</keyword>
<dbReference type="PANTHER" id="PTHR31413:SF31">
    <property type="entry name" value="NINJA-FAMILY PROTEIN AFP3"/>
    <property type="match status" value="1"/>
</dbReference>
<dbReference type="InterPro" id="IPR032310">
    <property type="entry name" value="NLS_NINJA_AFP-like"/>
</dbReference>
<evidence type="ECO:0000259" key="6">
    <source>
        <dbReference type="Pfam" id="PF07897"/>
    </source>
</evidence>
<evidence type="ECO:0000256" key="3">
    <source>
        <dbReference type="ARBA" id="ARBA00023242"/>
    </source>
</evidence>
<dbReference type="Pfam" id="PF07897">
    <property type="entry name" value="EAR"/>
    <property type="match status" value="1"/>
</dbReference>
<comment type="subcellular location">
    <subcellularLocation>
        <location evidence="1 4">Nucleus</location>
    </subcellularLocation>
</comment>
<feature type="region of interest" description="Disordered" evidence="5">
    <location>
        <begin position="1"/>
        <end position="35"/>
    </location>
</feature>
<dbReference type="InterPro" id="IPR012463">
    <property type="entry name" value="Ninja_motif"/>
</dbReference>
<dbReference type="PANTHER" id="PTHR31413">
    <property type="entry name" value="AFP HOMOLOG 2"/>
    <property type="match status" value="1"/>
</dbReference>
<evidence type="ECO:0000256" key="5">
    <source>
        <dbReference type="SAM" id="MobiDB-lite"/>
    </source>
</evidence>
<feature type="compositionally biased region" description="Low complexity" evidence="5">
    <location>
        <begin position="144"/>
        <end position="163"/>
    </location>
</feature>